<evidence type="ECO:0000313" key="1">
    <source>
        <dbReference type="EMBL" id="CAB4345922.1"/>
    </source>
</evidence>
<dbReference type="AlphaFoldDB" id="A0A6J6GHM3"/>
<dbReference type="EMBL" id="CAEZTY010000110">
    <property type="protein sequence ID" value="CAB4599379.1"/>
    <property type="molecule type" value="Genomic_DNA"/>
</dbReference>
<gene>
    <name evidence="2" type="ORF">UFOPK1762_01826</name>
    <name evidence="1" type="ORF">UFOPK3331_01660</name>
</gene>
<accession>A0A6J6GHM3</accession>
<proteinExistence type="predicted"/>
<evidence type="ECO:0000313" key="2">
    <source>
        <dbReference type="EMBL" id="CAB4599379.1"/>
    </source>
</evidence>
<organism evidence="2">
    <name type="scientific">freshwater metagenome</name>
    <dbReference type="NCBI Taxonomy" id="449393"/>
    <lineage>
        <taxon>unclassified sequences</taxon>
        <taxon>metagenomes</taxon>
        <taxon>ecological metagenomes</taxon>
    </lineage>
</organism>
<reference evidence="2" key="1">
    <citation type="submission" date="2020-05" db="EMBL/GenBank/DDBJ databases">
        <authorList>
            <person name="Chiriac C."/>
            <person name="Salcher M."/>
            <person name="Ghai R."/>
            <person name="Kavagutti S V."/>
        </authorList>
    </citation>
    <scope>NUCLEOTIDE SEQUENCE</scope>
</reference>
<dbReference type="EMBL" id="CAESAL010000083">
    <property type="protein sequence ID" value="CAB4345922.1"/>
    <property type="molecule type" value="Genomic_DNA"/>
</dbReference>
<sequence length="104" mass="10873">MLTRRLKKPVPCDLTVVMGVNVDEAGSHDHASGIDNFGCVSLETSAALYCHDDTVGDGDIAHETVGSGAVDDCAIGDLEIEHGVPPSENSNVTTWSYGHSYGAL</sequence>
<protein>
    <submittedName>
        <fullName evidence="2">Unannotated protein</fullName>
    </submittedName>
</protein>
<name>A0A6J6GHM3_9ZZZZ</name>